<sequence>MLSTDMIKESMTQRIEKVVSILMEERPLFKEDLNYSEIVQHLVKLFEENLPFEEFSTMSDTELKEHCSGIMSLQILAKIGEDFTPEQMAIFDEAIKRK</sequence>
<keyword evidence="2" id="KW-1185">Reference proteome</keyword>
<dbReference type="EMBL" id="CZDF01000132">
    <property type="protein sequence ID" value="CUR31282.1"/>
    <property type="molecule type" value="Genomic_DNA"/>
</dbReference>
<accession>A0A1J1LGY0</accession>
<name>A0A1J1LGY0_9CYAN</name>
<organism evidence="1 2">
    <name type="scientific">Planktothrix tepida PCC 9214</name>
    <dbReference type="NCBI Taxonomy" id="671072"/>
    <lineage>
        <taxon>Bacteria</taxon>
        <taxon>Bacillati</taxon>
        <taxon>Cyanobacteriota</taxon>
        <taxon>Cyanophyceae</taxon>
        <taxon>Oscillatoriophycideae</taxon>
        <taxon>Oscillatoriales</taxon>
        <taxon>Microcoleaceae</taxon>
        <taxon>Planktothrix</taxon>
    </lineage>
</organism>
<reference evidence="2" key="1">
    <citation type="submission" date="2015-10" db="EMBL/GenBank/DDBJ databases">
        <authorList>
            <person name="Regsiter A."/>
            <person name="william w."/>
        </authorList>
    </citation>
    <scope>NUCLEOTIDE SEQUENCE [LARGE SCALE GENOMIC DNA]</scope>
</reference>
<dbReference type="AlphaFoldDB" id="A0A1J1LGY0"/>
<dbReference type="OrthoDB" id="428375at2"/>
<proteinExistence type="predicted"/>
<evidence type="ECO:0000313" key="2">
    <source>
        <dbReference type="Proteomes" id="UP000184315"/>
    </source>
</evidence>
<dbReference type="Proteomes" id="UP000184315">
    <property type="component" value="Unassembled WGS sequence"/>
</dbReference>
<gene>
    <name evidence="1" type="ORF">PL9214290873</name>
</gene>
<dbReference type="STRING" id="671072.PL9214290873"/>
<evidence type="ECO:0000313" key="1">
    <source>
        <dbReference type="EMBL" id="CUR31282.1"/>
    </source>
</evidence>
<protein>
    <submittedName>
        <fullName evidence="1">Uncharacterized protein</fullName>
    </submittedName>
</protein>
<dbReference type="RefSeq" id="WP_072718161.1">
    <property type="nucleotide sequence ID" value="NZ_LN889782.1"/>
</dbReference>